<organism evidence="1 2">
    <name type="scientific">Bacteroides xylanisolvens SD CC 1b</name>
    <dbReference type="NCBI Taxonomy" id="702447"/>
    <lineage>
        <taxon>Bacteria</taxon>
        <taxon>Pseudomonadati</taxon>
        <taxon>Bacteroidota</taxon>
        <taxon>Bacteroidia</taxon>
        <taxon>Bacteroidales</taxon>
        <taxon>Bacteroidaceae</taxon>
        <taxon>Bacteroides</taxon>
    </lineage>
</organism>
<dbReference type="Proteomes" id="UP000019380">
    <property type="component" value="Unassembled WGS sequence"/>
</dbReference>
<dbReference type="AlphaFoldDB" id="W6PIB1"/>
<gene>
    <name evidence="1" type="ORF">BN890_53000</name>
</gene>
<reference evidence="1 2" key="1">
    <citation type="submission" date="2013-12" db="EMBL/GenBank/DDBJ databases">
        <title>Improved hybrid genome assemblies of Bacteroides xylanisolvens SD CC 1b and Bacteroides xylanisolvens SD CC 2a using Illumina and 454 Sequencing.</title>
        <authorList>
            <person name="Ramaraj T."/>
            <person name="Sundararajan A."/>
            <person name="Mudge J."/>
            <person name="Schilkey F.D."/>
            <person name="Delvecchio V."/>
            <person name="Donlon M."/>
            <person name="Ziemer C."/>
        </authorList>
    </citation>
    <scope>NUCLEOTIDE SEQUENCE [LARGE SCALE GENOMIC DNA]</scope>
</reference>
<evidence type="ECO:0000313" key="1">
    <source>
        <dbReference type="EMBL" id="CDM07672.1"/>
    </source>
</evidence>
<comment type="caution">
    <text evidence="1">The sequence shown here is derived from an EMBL/GenBank/DDBJ whole genome shotgun (WGS) entry which is preliminary data.</text>
</comment>
<evidence type="ECO:0000313" key="2">
    <source>
        <dbReference type="Proteomes" id="UP000019380"/>
    </source>
</evidence>
<protein>
    <submittedName>
        <fullName evidence="1">Uncharacterized protein</fullName>
    </submittedName>
</protein>
<proteinExistence type="predicted"/>
<sequence length="44" mass="4909">MLLATKFSSVSLRMYDVGTLIFRPNNFFGQNLSDTGDCPALRNP</sequence>
<name>W6PIB1_9BACE</name>
<dbReference type="EMBL" id="CBXG010000056">
    <property type="protein sequence ID" value="CDM07672.1"/>
    <property type="molecule type" value="Genomic_DNA"/>
</dbReference>
<accession>W6PIB1</accession>